<feature type="compositionally biased region" description="Gly residues" evidence="1">
    <location>
        <begin position="1201"/>
        <end position="1223"/>
    </location>
</feature>
<sequence length="1272" mass="138137">MTMTKKMLRDVIEIPEELSANDFVLKLSDGVSQVRATLASYVVTPQLAACFDEALSYVKGALEKGRSDAAFLHGSFGSGKSHFMAVLHAILRHDPDARALDGLEWVLEKHDRWLAGRKVLCLTYHLIGAQSIEQAVLGGYVDQIRRLHPDAPIPEVHRTDGLLSDADNLRTRFGDEAFFASLRPSPGQSTPQPGGWGKLAPSWNAESYAAARNAPASAPERMRLVSDLIRVHFQGYTGNAGYLNLDQGLAVVSTHARQLGYDCVVLFLDELVLWLASRSSDPAFVGDQGARVAKLVEASDAHRAVPLVSFVARQRDLRDFLGDNVPGAEKYAIGETFRWWEDRFNKVTLEDRNLPVIVGRRLLRALPGQEGELSAAFTKVTREPKIWNVLLEGLDESADAASFRQTYPFSPALVSTMVALSGLLQRERTALRTMAELLRRGRAELTVDDIVPVGDVFDVLMDAGVVPLTDDMKQHFANARTLYAEKLLPRLLDRHKLAEGAQLGLPRTHPFVTDDRLVKTALLAALAPKVPALANLTAGKLAALNHGTIASPIRGREAERVLGLFRELAASGVSEIHLSGDHANPLITVQLAGVDYESVLDRVMSQDNTGERRRLLRELVFRSLGLPLKELDTIGGGLPHTVTWRGSKRTVDVLFGNVRDPHELPDASLMAEGDRWKLVIDFPFDTAGHGPSDDLARIEDLERSGERSRTVCWVPAFFTAARETDLGELVRLRYVLASPDRFESNANHLSVQDRATAKALLENRKRTLEEKLLGVIQQAYGAASRLEADIDASRGHSSFFGTLDHGLNLGAPVGQRLADCMEHLIDQMLSAQYPEHPRFASEVRKADTAKVLEYLEQAAAEQSGRVPVQAKDRDVLRKVANPLGVGEALENAFLFTGDTFWWRRHFTQLAAQEGLGDVIPVAKLLAWMDLPQPRGLDAGTRGLVIAAFALIQDRVWYRHGSRTPRPPLEQITPDYELRLPKLPDEAAFRTAQDRAAKIFGVTVTPLRSAANVGKLAGLVRAQARALRDPAQALHDRLAEHKSVLSVDPAWPRLSTAAEALDLVKLLVAETGDTELVEVLAATAMPVKEEVLARSLKSAQQTAETLRRAQWDLLRPVAAMTGDAQAASIIERLRETARRNEFETVERPLAVALREAGAEAARFLASRVPDGGSSGGATGGGDTSGTTGGTGGGGSTDPAGTTGTGTGSGGSGSVEGGTGGGSGSGSDPVPAGKEHVFQASKAEQVLMDVLVELSEFAKQHPEMEITITWKAHS</sequence>
<dbReference type="InterPro" id="IPR058747">
    <property type="entry name" value="PglY_C"/>
</dbReference>
<evidence type="ECO:0000313" key="5">
    <source>
        <dbReference type="Proteomes" id="UP000542210"/>
    </source>
</evidence>
<comment type="caution">
    <text evidence="4">The sequence shown here is derived from an EMBL/GenBank/DDBJ whole genome shotgun (WGS) entry which is preliminary data.</text>
</comment>
<feature type="domain" description="ATPase PglY C-terminal" evidence="3">
    <location>
        <begin position="993"/>
        <end position="1167"/>
    </location>
</feature>
<dbReference type="Pfam" id="PF26382">
    <property type="entry name" value="BREX_PglY_6th"/>
    <property type="match status" value="1"/>
</dbReference>
<dbReference type="Pfam" id="PF26381">
    <property type="entry name" value="BREX_PglY_5th"/>
    <property type="match status" value="1"/>
</dbReference>
<dbReference type="AlphaFoldDB" id="A0A7W7GDP1"/>
<dbReference type="RefSeq" id="WP_184886687.1">
    <property type="nucleotide sequence ID" value="NZ_BOOV01000006.1"/>
</dbReference>
<name>A0A7W7GDP1_9ACTN</name>
<proteinExistence type="predicted"/>
<protein>
    <recommendedName>
        <fullName evidence="6">Phage resistance protein</fullName>
    </recommendedName>
</protein>
<accession>A0A7W7GDP1</accession>
<reference evidence="4 5" key="1">
    <citation type="submission" date="2020-08" db="EMBL/GenBank/DDBJ databases">
        <title>Sequencing the genomes of 1000 actinobacteria strains.</title>
        <authorList>
            <person name="Klenk H.-P."/>
        </authorList>
    </citation>
    <scope>NUCLEOTIDE SEQUENCE [LARGE SCALE GENOMIC DNA]</scope>
    <source>
        <strain evidence="4 5">DSM 45784</strain>
    </source>
</reference>
<dbReference type="EMBL" id="JACHND010000001">
    <property type="protein sequence ID" value="MBB4705175.1"/>
    <property type="molecule type" value="Genomic_DNA"/>
</dbReference>
<organism evidence="4 5">
    <name type="scientific">Sphaerisporangium siamense</name>
    <dbReference type="NCBI Taxonomy" id="795645"/>
    <lineage>
        <taxon>Bacteria</taxon>
        <taxon>Bacillati</taxon>
        <taxon>Actinomycetota</taxon>
        <taxon>Actinomycetes</taxon>
        <taxon>Streptosporangiales</taxon>
        <taxon>Streptosporangiaceae</taxon>
        <taxon>Sphaerisporangium</taxon>
    </lineage>
</organism>
<dbReference type="Proteomes" id="UP000542210">
    <property type="component" value="Unassembled WGS sequence"/>
</dbReference>
<dbReference type="InterPro" id="IPR058748">
    <property type="entry name" value="PglY_5th"/>
</dbReference>
<feature type="region of interest" description="Disordered" evidence="1">
    <location>
        <begin position="1164"/>
        <end position="1231"/>
    </location>
</feature>
<evidence type="ECO:0000256" key="1">
    <source>
        <dbReference type="SAM" id="MobiDB-lite"/>
    </source>
</evidence>
<evidence type="ECO:0000259" key="3">
    <source>
        <dbReference type="Pfam" id="PF26382"/>
    </source>
</evidence>
<evidence type="ECO:0000313" key="4">
    <source>
        <dbReference type="EMBL" id="MBB4705175.1"/>
    </source>
</evidence>
<gene>
    <name evidence="4" type="ORF">BJ982_006719</name>
</gene>
<feature type="compositionally biased region" description="Gly residues" evidence="1">
    <location>
        <begin position="1171"/>
        <end position="1194"/>
    </location>
</feature>
<evidence type="ECO:0008006" key="6">
    <source>
        <dbReference type="Google" id="ProtNLM"/>
    </source>
</evidence>
<evidence type="ECO:0000259" key="2">
    <source>
        <dbReference type="Pfam" id="PF26381"/>
    </source>
</evidence>
<feature type="domain" description="ATPase PglY 5th" evidence="2">
    <location>
        <begin position="847"/>
        <end position="949"/>
    </location>
</feature>
<keyword evidence="5" id="KW-1185">Reference proteome</keyword>